<dbReference type="InterPro" id="IPR015424">
    <property type="entry name" value="PyrdxlP-dep_Trfase"/>
</dbReference>
<dbReference type="InterPro" id="IPR049943">
    <property type="entry name" value="Ser_HO-MeTrfase-like"/>
</dbReference>
<dbReference type="InterPro" id="IPR015421">
    <property type="entry name" value="PyrdxlP-dep_Trfase_major"/>
</dbReference>
<dbReference type="InterPro" id="IPR039429">
    <property type="entry name" value="SHMT-like_dom"/>
</dbReference>
<dbReference type="Pfam" id="PF00464">
    <property type="entry name" value="SHMT"/>
    <property type="match status" value="1"/>
</dbReference>
<proteinExistence type="inferred from homology"/>
<gene>
    <name evidence="5" type="ORF">J2S55_007217</name>
</gene>
<comment type="cofactor">
    <cofactor evidence="1">
        <name>pyridoxal 5'-phosphate</name>
        <dbReference type="ChEBI" id="CHEBI:597326"/>
    </cofactor>
</comment>
<comment type="similarity">
    <text evidence="2">Belongs to the SHMT family.</text>
</comment>
<keyword evidence="6" id="KW-1185">Reference proteome</keyword>
<dbReference type="PANTHER" id="PTHR11680">
    <property type="entry name" value="SERINE HYDROXYMETHYLTRANSFERASE"/>
    <property type="match status" value="1"/>
</dbReference>
<evidence type="ECO:0000256" key="2">
    <source>
        <dbReference type="ARBA" id="ARBA00006376"/>
    </source>
</evidence>
<evidence type="ECO:0000256" key="1">
    <source>
        <dbReference type="ARBA" id="ARBA00001933"/>
    </source>
</evidence>
<dbReference type="RefSeq" id="WP_306870187.1">
    <property type="nucleotide sequence ID" value="NZ_JAUSRB010000002.1"/>
</dbReference>
<dbReference type="SUPFAM" id="SSF53383">
    <property type="entry name" value="PLP-dependent transferases"/>
    <property type="match status" value="1"/>
</dbReference>
<evidence type="ECO:0000256" key="3">
    <source>
        <dbReference type="ARBA" id="ARBA00022898"/>
    </source>
</evidence>
<evidence type="ECO:0000313" key="6">
    <source>
        <dbReference type="Proteomes" id="UP001230426"/>
    </source>
</evidence>
<accession>A0ABT9RGH3</accession>
<dbReference type="EMBL" id="JAUSRB010000002">
    <property type="protein sequence ID" value="MDP9867951.1"/>
    <property type="molecule type" value="Genomic_DNA"/>
</dbReference>
<dbReference type="Gene3D" id="3.40.640.10">
    <property type="entry name" value="Type I PLP-dependent aspartate aminotransferase-like (Major domain)"/>
    <property type="match status" value="1"/>
</dbReference>
<organism evidence="5 6">
    <name type="scientific">Streptosporangium brasiliense</name>
    <dbReference type="NCBI Taxonomy" id="47480"/>
    <lineage>
        <taxon>Bacteria</taxon>
        <taxon>Bacillati</taxon>
        <taxon>Actinomycetota</taxon>
        <taxon>Actinomycetes</taxon>
        <taxon>Streptosporangiales</taxon>
        <taxon>Streptosporangiaceae</taxon>
        <taxon>Streptosporangium</taxon>
    </lineage>
</organism>
<keyword evidence="3" id="KW-0663">Pyridoxal phosphate</keyword>
<comment type="caution">
    <text evidence="5">The sequence shown here is derived from an EMBL/GenBank/DDBJ whole genome shotgun (WGS) entry which is preliminary data.</text>
</comment>
<reference evidence="5 6" key="1">
    <citation type="submission" date="2023-07" db="EMBL/GenBank/DDBJ databases">
        <title>Sequencing the genomes of 1000 actinobacteria strains.</title>
        <authorList>
            <person name="Klenk H.-P."/>
        </authorList>
    </citation>
    <scope>NUCLEOTIDE SEQUENCE [LARGE SCALE GENOMIC DNA]</scope>
    <source>
        <strain evidence="5 6">DSM 44109</strain>
    </source>
</reference>
<protein>
    <submittedName>
        <fullName evidence="5">Glycine/serine hydroxymethyltransferase</fullName>
    </submittedName>
</protein>
<dbReference type="Proteomes" id="UP001230426">
    <property type="component" value="Unassembled WGS sequence"/>
</dbReference>
<evidence type="ECO:0000259" key="4">
    <source>
        <dbReference type="Pfam" id="PF00464"/>
    </source>
</evidence>
<name>A0ABT9RGH3_9ACTN</name>
<dbReference type="PANTHER" id="PTHR11680:SF35">
    <property type="entry name" value="SERINE HYDROXYMETHYLTRANSFERASE 1"/>
    <property type="match status" value="1"/>
</dbReference>
<feature type="domain" description="Serine hydroxymethyltransferase-like" evidence="4">
    <location>
        <begin position="30"/>
        <end position="113"/>
    </location>
</feature>
<sequence length="129" mass="14027">MRPPVGVVVARGLQRRHRRVGAGRLGRDHRQRHRRGLPGGRYRAGCEYVDQVEELAIERAKEAFGARYVNVQPHCASFANHSVMQSLLRPGATVLGMALDQGGHLTHGAPVNLSGRLYTVHTTGSTTGA</sequence>
<evidence type="ECO:0000313" key="5">
    <source>
        <dbReference type="EMBL" id="MDP9867951.1"/>
    </source>
</evidence>